<accession>A0A4U1JAI1</accession>
<protein>
    <submittedName>
        <fullName evidence="2">SgcJ/EcaC family oxidoreductase</fullName>
    </submittedName>
</protein>
<evidence type="ECO:0000259" key="1">
    <source>
        <dbReference type="Pfam" id="PF12680"/>
    </source>
</evidence>
<dbReference type="EMBL" id="SSMQ01000027">
    <property type="protein sequence ID" value="TKD03824.1"/>
    <property type="molecule type" value="Genomic_DNA"/>
</dbReference>
<name>A0A4U1JAI1_9BACT</name>
<dbReference type="Gene3D" id="3.10.450.50">
    <property type="match status" value="1"/>
</dbReference>
<organism evidence="2 3">
    <name type="scientific">Polyangium fumosum</name>
    <dbReference type="NCBI Taxonomy" id="889272"/>
    <lineage>
        <taxon>Bacteria</taxon>
        <taxon>Pseudomonadati</taxon>
        <taxon>Myxococcota</taxon>
        <taxon>Polyangia</taxon>
        <taxon>Polyangiales</taxon>
        <taxon>Polyangiaceae</taxon>
        <taxon>Polyangium</taxon>
    </lineage>
</organism>
<dbReference type="SUPFAM" id="SSF54427">
    <property type="entry name" value="NTF2-like"/>
    <property type="match status" value="1"/>
</dbReference>
<dbReference type="NCBIfam" id="TIGR02246">
    <property type="entry name" value="SgcJ/EcaC family oxidoreductase"/>
    <property type="match status" value="1"/>
</dbReference>
<gene>
    <name evidence="2" type="ORF">E8A74_24890</name>
</gene>
<reference evidence="2 3" key="1">
    <citation type="submission" date="2019-04" db="EMBL/GenBank/DDBJ databases">
        <authorList>
            <person name="Li Y."/>
            <person name="Wang J."/>
        </authorList>
    </citation>
    <scope>NUCLEOTIDE SEQUENCE [LARGE SCALE GENOMIC DNA]</scope>
    <source>
        <strain evidence="2 3">DSM 14668</strain>
    </source>
</reference>
<feature type="domain" description="SnoaL-like" evidence="1">
    <location>
        <begin position="19"/>
        <end position="142"/>
    </location>
</feature>
<dbReference type="InterPro" id="IPR032710">
    <property type="entry name" value="NTF2-like_dom_sf"/>
</dbReference>
<dbReference type="InterPro" id="IPR037401">
    <property type="entry name" value="SnoaL-like"/>
</dbReference>
<dbReference type="AlphaFoldDB" id="A0A4U1JAI1"/>
<dbReference type="InterPro" id="IPR011944">
    <property type="entry name" value="Steroid_delta5-4_isomerase"/>
</dbReference>
<proteinExistence type="predicted"/>
<dbReference type="Pfam" id="PF12680">
    <property type="entry name" value="SnoaL_2"/>
    <property type="match status" value="1"/>
</dbReference>
<keyword evidence="3" id="KW-1185">Reference proteome</keyword>
<sequence>MPRPMAIHALSRDDLLVLVDGFLDAFNRNDLDAVMHHFTEDALYVTYNGKEHRGKGKIRAAFEPQFRGEFGKISFLAEDRLLDEEAGKAMVRWTCRHELEGGQAALPGLAEVRNLVFRGVVGRVFAWQGLDVLHFEGGKVREKRTYSQAHVPLGRGAR</sequence>
<evidence type="ECO:0000313" key="3">
    <source>
        <dbReference type="Proteomes" id="UP000309215"/>
    </source>
</evidence>
<comment type="caution">
    <text evidence="2">The sequence shown here is derived from an EMBL/GenBank/DDBJ whole genome shotgun (WGS) entry which is preliminary data.</text>
</comment>
<dbReference type="OrthoDB" id="9800684at2"/>
<evidence type="ECO:0000313" key="2">
    <source>
        <dbReference type="EMBL" id="TKD03824.1"/>
    </source>
</evidence>
<dbReference type="Proteomes" id="UP000309215">
    <property type="component" value="Unassembled WGS sequence"/>
</dbReference>